<reference evidence="3 4" key="1">
    <citation type="journal article" date="2023" name="Sci. Data">
        <title>Genome assembly of the Korean intertidal mud-creeper Batillaria attramentaria.</title>
        <authorList>
            <person name="Patra A.K."/>
            <person name="Ho P.T."/>
            <person name="Jun S."/>
            <person name="Lee S.J."/>
            <person name="Kim Y."/>
            <person name="Won Y.J."/>
        </authorList>
    </citation>
    <scope>NUCLEOTIDE SEQUENCE [LARGE SCALE GENOMIC DNA]</scope>
    <source>
        <strain evidence="3">Wonlab-2016</strain>
    </source>
</reference>
<evidence type="ECO:0000256" key="1">
    <source>
        <dbReference type="SAM" id="MobiDB-lite"/>
    </source>
</evidence>
<organism evidence="3 4">
    <name type="scientific">Batillaria attramentaria</name>
    <dbReference type="NCBI Taxonomy" id="370345"/>
    <lineage>
        <taxon>Eukaryota</taxon>
        <taxon>Metazoa</taxon>
        <taxon>Spiralia</taxon>
        <taxon>Lophotrochozoa</taxon>
        <taxon>Mollusca</taxon>
        <taxon>Gastropoda</taxon>
        <taxon>Caenogastropoda</taxon>
        <taxon>Sorbeoconcha</taxon>
        <taxon>Cerithioidea</taxon>
        <taxon>Batillariidae</taxon>
        <taxon>Batillaria</taxon>
    </lineage>
</organism>
<gene>
    <name evidence="3" type="ORF">BaRGS_00015371</name>
</gene>
<accession>A0ABD0L299</accession>
<dbReference type="InterPro" id="IPR038095">
    <property type="entry name" value="Costars_sf"/>
</dbReference>
<dbReference type="SMART" id="SM01283">
    <property type="entry name" value="Costars"/>
    <property type="match status" value="1"/>
</dbReference>
<feature type="region of interest" description="Disordered" evidence="1">
    <location>
        <begin position="1"/>
        <end position="23"/>
    </location>
</feature>
<dbReference type="EMBL" id="JACVVK020000093">
    <property type="protein sequence ID" value="KAK7493471.1"/>
    <property type="molecule type" value="Genomic_DNA"/>
</dbReference>
<dbReference type="Gene3D" id="1.10.10.1540">
    <property type="entry name" value="Costar domain"/>
    <property type="match status" value="1"/>
</dbReference>
<name>A0ABD0L299_9CAEN</name>
<feature type="domain" description="Costars" evidence="2">
    <location>
        <begin position="68"/>
        <end position="144"/>
    </location>
</feature>
<dbReference type="Proteomes" id="UP001519460">
    <property type="component" value="Unassembled WGS sequence"/>
</dbReference>
<keyword evidence="4" id="KW-1185">Reference proteome</keyword>
<comment type="caution">
    <text evidence="3">The sequence shown here is derived from an EMBL/GenBank/DDBJ whole genome shotgun (WGS) entry which is preliminary data.</text>
</comment>
<evidence type="ECO:0000259" key="2">
    <source>
        <dbReference type="SMART" id="SM01283"/>
    </source>
</evidence>
<sequence>MAHGSGHLSSKISLWQKRTEEHQEKQLINPFSEWEGASHRAKLEKDDPQYGKPVEGSWTELRGRQAGDHISGEIVELCRVIAELGRRMPDNTYTITFGQLFDAYTKISNKLVGMLMRARKQKLVEFEGEMLFQRRDDHVVIRCLRVPEFE</sequence>
<dbReference type="AlphaFoldDB" id="A0ABD0L299"/>
<protein>
    <recommendedName>
        <fullName evidence="2">Costars domain-containing protein</fullName>
    </recommendedName>
</protein>
<evidence type="ECO:0000313" key="4">
    <source>
        <dbReference type="Proteomes" id="UP001519460"/>
    </source>
</evidence>
<dbReference type="InterPro" id="IPR026111">
    <property type="entry name" value="Abra"/>
</dbReference>
<proteinExistence type="predicted"/>
<evidence type="ECO:0000313" key="3">
    <source>
        <dbReference type="EMBL" id="KAK7493471.1"/>
    </source>
</evidence>
<dbReference type="InterPro" id="IPR027817">
    <property type="entry name" value="Costars_dom"/>
</dbReference>
<dbReference type="PANTHER" id="PTHR22739">
    <property type="entry name" value="STRIATED MUSCLE ACTIVATOR OF RHO-DEPENDENT SIGNALING-RELATED"/>
    <property type="match status" value="1"/>
</dbReference>
<dbReference type="PANTHER" id="PTHR22739:SF7">
    <property type="entry name" value="EG:152A3.3 PROTEIN-RELATED"/>
    <property type="match status" value="1"/>
</dbReference>
<dbReference type="Pfam" id="PF14705">
    <property type="entry name" value="Costars"/>
    <property type="match status" value="1"/>
</dbReference>